<evidence type="ECO:0000313" key="2">
    <source>
        <dbReference type="Proteomes" id="UP000604046"/>
    </source>
</evidence>
<reference evidence="1" key="1">
    <citation type="submission" date="2021-02" db="EMBL/GenBank/DDBJ databases">
        <authorList>
            <person name="Dougan E. K."/>
            <person name="Rhodes N."/>
            <person name="Thang M."/>
            <person name="Chan C."/>
        </authorList>
    </citation>
    <scope>NUCLEOTIDE SEQUENCE</scope>
</reference>
<protein>
    <submittedName>
        <fullName evidence="1">Uncharacterized protein</fullName>
    </submittedName>
</protein>
<keyword evidence="2" id="KW-1185">Reference proteome</keyword>
<comment type="caution">
    <text evidence="1">The sequence shown here is derived from an EMBL/GenBank/DDBJ whole genome shotgun (WGS) entry which is preliminary data.</text>
</comment>
<proteinExistence type="predicted"/>
<accession>A0A812RRQ7</accession>
<name>A0A812RRQ7_9DINO</name>
<evidence type="ECO:0000313" key="1">
    <source>
        <dbReference type="EMBL" id="CAE7453631.1"/>
    </source>
</evidence>
<dbReference type="AlphaFoldDB" id="A0A812RRQ7"/>
<dbReference type="EMBL" id="CAJNDS010002373">
    <property type="protein sequence ID" value="CAE7453631.1"/>
    <property type="molecule type" value="Genomic_DNA"/>
</dbReference>
<gene>
    <name evidence="1" type="ORF">SNAT2548_LOCUS24902</name>
</gene>
<sequence length="164" mass="17338">MAFAVAPPTSHRGGWVGVASASASSTSAQQKAALSASALAIWAARGVPLLGRPLRTMHAQRSNEVTSALRESASGKEAAQALRRLRSALPRSPQAQRDLVEVLAELVVRVELDSSTLVSALIPAANAHAAFTRSAAPAELLERFHQASKLRARVCLWVLCLDKV</sequence>
<organism evidence="1 2">
    <name type="scientific">Symbiodinium natans</name>
    <dbReference type="NCBI Taxonomy" id="878477"/>
    <lineage>
        <taxon>Eukaryota</taxon>
        <taxon>Sar</taxon>
        <taxon>Alveolata</taxon>
        <taxon>Dinophyceae</taxon>
        <taxon>Suessiales</taxon>
        <taxon>Symbiodiniaceae</taxon>
        <taxon>Symbiodinium</taxon>
    </lineage>
</organism>
<dbReference type="Proteomes" id="UP000604046">
    <property type="component" value="Unassembled WGS sequence"/>
</dbReference>